<dbReference type="GO" id="GO:0032259">
    <property type="term" value="P:methylation"/>
    <property type="evidence" value="ECO:0007669"/>
    <property type="project" value="UniProtKB-KW"/>
</dbReference>
<evidence type="ECO:0000259" key="5">
    <source>
        <dbReference type="Pfam" id="PF00891"/>
    </source>
</evidence>
<dbReference type="InterPro" id="IPR016461">
    <property type="entry name" value="COMT-like"/>
</dbReference>
<feature type="domain" description="O-methyltransferase dimerisation" evidence="6">
    <location>
        <begin position="36"/>
        <end position="107"/>
    </location>
</feature>
<dbReference type="Gene3D" id="1.10.10.10">
    <property type="entry name" value="Winged helix-like DNA-binding domain superfamily/Winged helix DNA-binding domain"/>
    <property type="match status" value="1"/>
</dbReference>
<dbReference type="AlphaFoldDB" id="A0A8X7S8Z7"/>
<feature type="domain" description="O-methyltransferase C-terminal" evidence="5">
    <location>
        <begin position="112"/>
        <end position="171"/>
    </location>
</feature>
<dbReference type="SUPFAM" id="SSF46785">
    <property type="entry name" value="Winged helix' DNA-binding domain"/>
    <property type="match status" value="1"/>
</dbReference>
<feature type="compositionally biased region" description="Polar residues" evidence="4">
    <location>
        <begin position="1"/>
        <end position="14"/>
    </location>
</feature>
<evidence type="ECO:0000259" key="6">
    <source>
        <dbReference type="Pfam" id="PF08100"/>
    </source>
</evidence>
<dbReference type="InterPro" id="IPR029063">
    <property type="entry name" value="SAM-dependent_MTases_sf"/>
</dbReference>
<evidence type="ECO:0000313" key="8">
    <source>
        <dbReference type="Proteomes" id="UP000886595"/>
    </source>
</evidence>
<evidence type="ECO:0008006" key="9">
    <source>
        <dbReference type="Google" id="ProtNLM"/>
    </source>
</evidence>
<dbReference type="Pfam" id="PF00891">
    <property type="entry name" value="Methyltransf_2"/>
    <property type="match status" value="1"/>
</dbReference>
<dbReference type="InterPro" id="IPR036390">
    <property type="entry name" value="WH_DNA-bd_sf"/>
</dbReference>
<dbReference type="OrthoDB" id="1606438at2759"/>
<proteinExistence type="predicted"/>
<evidence type="ECO:0000256" key="4">
    <source>
        <dbReference type="SAM" id="MobiDB-lite"/>
    </source>
</evidence>
<comment type="caution">
    <text evidence="7">The sequence shown here is derived from an EMBL/GenBank/DDBJ whole genome shotgun (WGS) entry which is preliminary data.</text>
</comment>
<sequence>MASQLQDPLTSTTKPIPIKEEEQPDEEDVSLQAESLVNTLAFPMVLKAALELGVIETIAAAVDEGVWLSSYEIGLRLPTKPTNPEAPVLLDRMLILLASHSILKYRTVETGENEKGKVIIVDMITPLEPKANDFSSNVVLAKDMVMLTQLSGGKEKSLSQFETLASDSGFSRCEIICRAYSYYVIEFHK</sequence>
<accession>A0A8X7S8Z7</accession>
<feature type="region of interest" description="Disordered" evidence="4">
    <location>
        <begin position="1"/>
        <end position="28"/>
    </location>
</feature>
<keyword evidence="3" id="KW-0949">S-adenosyl-L-methionine</keyword>
<dbReference type="InterPro" id="IPR012967">
    <property type="entry name" value="COMT_dimerisation"/>
</dbReference>
<dbReference type="FunFam" id="1.10.10.10:FF:000357">
    <property type="entry name" value="Caffeic acid 3-O-methyltransferase"/>
    <property type="match status" value="1"/>
</dbReference>
<dbReference type="PANTHER" id="PTHR11746">
    <property type="entry name" value="O-METHYLTRANSFERASE"/>
    <property type="match status" value="1"/>
</dbReference>
<dbReference type="InterPro" id="IPR001077">
    <property type="entry name" value="COMT_C"/>
</dbReference>
<organism evidence="7 8">
    <name type="scientific">Brassica carinata</name>
    <name type="common">Ethiopian mustard</name>
    <name type="synonym">Abyssinian cabbage</name>
    <dbReference type="NCBI Taxonomy" id="52824"/>
    <lineage>
        <taxon>Eukaryota</taxon>
        <taxon>Viridiplantae</taxon>
        <taxon>Streptophyta</taxon>
        <taxon>Embryophyta</taxon>
        <taxon>Tracheophyta</taxon>
        <taxon>Spermatophyta</taxon>
        <taxon>Magnoliopsida</taxon>
        <taxon>eudicotyledons</taxon>
        <taxon>Gunneridae</taxon>
        <taxon>Pentapetalae</taxon>
        <taxon>rosids</taxon>
        <taxon>malvids</taxon>
        <taxon>Brassicales</taxon>
        <taxon>Brassicaceae</taxon>
        <taxon>Brassiceae</taxon>
        <taxon>Brassica</taxon>
    </lineage>
</organism>
<dbReference type="EMBL" id="JAAMPC010000007">
    <property type="protein sequence ID" value="KAG2302734.1"/>
    <property type="molecule type" value="Genomic_DNA"/>
</dbReference>
<evidence type="ECO:0000256" key="1">
    <source>
        <dbReference type="ARBA" id="ARBA00022603"/>
    </source>
</evidence>
<dbReference type="InterPro" id="IPR036388">
    <property type="entry name" value="WH-like_DNA-bd_sf"/>
</dbReference>
<keyword evidence="2" id="KW-0808">Transferase</keyword>
<dbReference type="SUPFAM" id="SSF53335">
    <property type="entry name" value="S-adenosyl-L-methionine-dependent methyltransferases"/>
    <property type="match status" value="1"/>
</dbReference>
<evidence type="ECO:0000256" key="2">
    <source>
        <dbReference type="ARBA" id="ARBA00022679"/>
    </source>
</evidence>
<dbReference type="Proteomes" id="UP000886595">
    <property type="component" value="Unassembled WGS sequence"/>
</dbReference>
<dbReference type="GO" id="GO:0046983">
    <property type="term" value="F:protein dimerization activity"/>
    <property type="evidence" value="ECO:0007669"/>
    <property type="project" value="InterPro"/>
</dbReference>
<reference evidence="7 8" key="1">
    <citation type="submission" date="2020-02" db="EMBL/GenBank/DDBJ databases">
        <authorList>
            <person name="Ma Q."/>
            <person name="Huang Y."/>
            <person name="Song X."/>
            <person name="Pei D."/>
        </authorList>
    </citation>
    <scope>NUCLEOTIDE SEQUENCE [LARGE SCALE GENOMIC DNA]</scope>
    <source>
        <strain evidence="7">Sxm20200214</strain>
        <tissue evidence="7">Leaf</tissue>
    </source>
</reference>
<keyword evidence="8" id="KW-1185">Reference proteome</keyword>
<keyword evidence="1" id="KW-0489">Methyltransferase</keyword>
<dbReference type="Pfam" id="PF08100">
    <property type="entry name" value="Dimerisation"/>
    <property type="match status" value="1"/>
</dbReference>
<evidence type="ECO:0000256" key="3">
    <source>
        <dbReference type="ARBA" id="ARBA00022691"/>
    </source>
</evidence>
<gene>
    <name evidence="7" type="ORF">Bca52824_031385</name>
</gene>
<name>A0A8X7S8Z7_BRACI</name>
<protein>
    <recommendedName>
        <fullName evidence="9">Plant methyltransferase dimerisation domain-containing protein</fullName>
    </recommendedName>
</protein>
<evidence type="ECO:0000313" key="7">
    <source>
        <dbReference type="EMBL" id="KAG2302734.1"/>
    </source>
</evidence>
<dbReference type="GO" id="GO:0008171">
    <property type="term" value="F:O-methyltransferase activity"/>
    <property type="evidence" value="ECO:0007669"/>
    <property type="project" value="InterPro"/>
</dbReference>